<dbReference type="SUPFAM" id="SSF103481">
    <property type="entry name" value="Multidrug resistance efflux transporter EmrE"/>
    <property type="match status" value="2"/>
</dbReference>
<evidence type="ECO:0000256" key="4">
    <source>
        <dbReference type="ARBA" id="ARBA00022989"/>
    </source>
</evidence>
<dbReference type="InterPro" id="IPR000620">
    <property type="entry name" value="EamA_dom"/>
</dbReference>
<dbReference type="STRING" id="1423726.FC07_GL000881"/>
<evidence type="ECO:0000313" key="9">
    <source>
        <dbReference type="Proteomes" id="UP000051461"/>
    </source>
</evidence>
<dbReference type="PATRIC" id="fig|1423726.3.peg.905"/>
<feature type="transmembrane region" description="Helical" evidence="6">
    <location>
        <begin position="41"/>
        <end position="66"/>
    </location>
</feature>
<reference evidence="8 9" key="1">
    <citation type="journal article" date="2015" name="Genome Announc.">
        <title>Expanding the biotechnology potential of lactobacilli through comparative genomics of 213 strains and associated genera.</title>
        <authorList>
            <person name="Sun Z."/>
            <person name="Harris H.M."/>
            <person name="McCann A."/>
            <person name="Guo C."/>
            <person name="Argimon S."/>
            <person name="Zhang W."/>
            <person name="Yang X."/>
            <person name="Jeffery I.B."/>
            <person name="Cooney J.C."/>
            <person name="Kagawa T.F."/>
            <person name="Liu W."/>
            <person name="Song Y."/>
            <person name="Salvetti E."/>
            <person name="Wrobel A."/>
            <person name="Rasinkangas P."/>
            <person name="Parkhill J."/>
            <person name="Rea M.C."/>
            <person name="O'Sullivan O."/>
            <person name="Ritari J."/>
            <person name="Douillard F.P."/>
            <person name="Paul Ross R."/>
            <person name="Yang R."/>
            <person name="Briner A.E."/>
            <person name="Felis G.E."/>
            <person name="de Vos W.M."/>
            <person name="Barrangou R."/>
            <person name="Klaenhammer T.R."/>
            <person name="Caufield P.W."/>
            <person name="Cui Y."/>
            <person name="Zhang H."/>
            <person name="O'Toole P.W."/>
        </authorList>
    </citation>
    <scope>NUCLEOTIDE SEQUENCE [LARGE SCALE GENOMIC DNA]</scope>
    <source>
        <strain evidence="8 9">DSM 20003</strain>
    </source>
</reference>
<evidence type="ECO:0000256" key="3">
    <source>
        <dbReference type="ARBA" id="ARBA00022692"/>
    </source>
</evidence>
<feature type="transmembrane region" description="Helical" evidence="6">
    <location>
        <begin position="255"/>
        <end position="275"/>
    </location>
</feature>
<feature type="domain" description="EamA" evidence="7">
    <location>
        <begin position="164"/>
        <end position="296"/>
    </location>
</feature>
<keyword evidence="5 6" id="KW-0472">Membrane</keyword>
<comment type="caution">
    <text evidence="8">The sequence shown here is derived from an EMBL/GenBank/DDBJ whole genome shotgun (WGS) entry which is preliminary data.</text>
</comment>
<dbReference type="RefSeq" id="WP_057903584.1">
    <property type="nucleotide sequence ID" value="NZ_AZDA01000014.1"/>
</dbReference>
<feature type="transmembrane region" description="Helical" evidence="6">
    <location>
        <begin position="223"/>
        <end position="243"/>
    </location>
</feature>
<dbReference type="OrthoDB" id="9810818at2"/>
<sequence length="309" mass="33365">MSPAQTTAAKIHGMALAIAGPLLWGFSGIAAQFLFTTYQLSSQWLVCLRMFGAGLLLLLFGGVTLGRQLLAPWRHWRSVLALLAFSLLCMMPAQLAYFMAIRASNAATTTVLQFVAPALVMIYMALRLRQWPRALDLVAIGLALLGTLLLATGGHLNQLAIAPLGLFWGLMNAVLNAAYTIAPRSLLKQFGAVTVVGWAMLLGSFGMLPFVVNLPFTGHALDLSGWLAVGFVIIFGTLFAYLFVLQSLLYIKPTLTSLLSAFEPLTSTILTVLIFHAAFGVPAWIGMVCILATTFLQVLGTPKTFHHAR</sequence>
<dbReference type="InterPro" id="IPR037185">
    <property type="entry name" value="EmrE-like"/>
</dbReference>
<protein>
    <recommendedName>
        <fullName evidence="7">EamA domain-containing protein</fullName>
    </recommendedName>
</protein>
<gene>
    <name evidence="8" type="ORF">FC07_GL000881</name>
</gene>
<evidence type="ECO:0000256" key="6">
    <source>
        <dbReference type="SAM" id="Phobius"/>
    </source>
</evidence>
<proteinExistence type="inferred from homology"/>
<comment type="similarity">
    <text evidence="2">Belongs to the EamA transporter family.</text>
</comment>
<dbReference type="GO" id="GO:0016020">
    <property type="term" value="C:membrane"/>
    <property type="evidence" value="ECO:0007669"/>
    <property type="project" value="UniProtKB-SubCell"/>
</dbReference>
<evidence type="ECO:0000256" key="2">
    <source>
        <dbReference type="ARBA" id="ARBA00007362"/>
    </source>
</evidence>
<feature type="transmembrane region" description="Helical" evidence="6">
    <location>
        <begin position="12"/>
        <end position="35"/>
    </location>
</feature>
<dbReference type="InterPro" id="IPR050638">
    <property type="entry name" value="AA-Vitamin_Transporters"/>
</dbReference>
<feature type="transmembrane region" description="Helical" evidence="6">
    <location>
        <begin position="106"/>
        <end position="126"/>
    </location>
</feature>
<feature type="transmembrane region" description="Helical" evidence="6">
    <location>
        <begin position="159"/>
        <end position="178"/>
    </location>
</feature>
<dbReference type="EMBL" id="AZDA01000014">
    <property type="protein sequence ID" value="KRK40403.1"/>
    <property type="molecule type" value="Genomic_DNA"/>
</dbReference>
<dbReference type="PANTHER" id="PTHR32322">
    <property type="entry name" value="INNER MEMBRANE TRANSPORTER"/>
    <property type="match status" value="1"/>
</dbReference>
<organism evidence="8 9">
    <name type="scientific">Loigolactobacillus bifermentans DSM 20003</name>
    <dbReference type="NCBI Taxonomy" id="1423726"/>
    <lineage>
        <taxon>Bacteria</taxon>
        <taxon>Bacillati</taxon>
        <taxon>Bacillota</taxon>
        <taxon>Bacilli</taxon>
        <taxon>Lactobacillales</taxon>
        <taxon>Lactobacillaceae</taxon>
        <taxon>Loigolactobacillus</taxon>
    </lineage>
</organism>
<comment type="subcellular location">
    <subcellularLocation>
        <location evidence="1">Endomembrane system</location>
        <topology evidence="1">Multi-pass membrane protein</topology>
    </subcellularLocation>
</comment>
<evidence type="ECO:0000256" key="5">
    <source>
        <dbReference type="ARBA" id="ARBA00023136"/>
    </source>
</evidence>
<keyword evidence="4 6" id="KW-1133">Transmembrane helix</keyword>
<feature type="transmembrane region" description="Helical" evidence="6">
    <location>
        <begin position="281"/>
        <end position="299"/>
    </location>
</feature>
<evidence type="ECO:0000313" key="8">
    <source>
        <dbReference type="EMBL" id="KRK40403.1"/>
    </source>
</evidence>
<dbReference type="Proteomes" id="UP000051461">
    <property type="component" value="Unassembled WGS sequence"/>
</dbReference>
<dbReference type="AlphaFoldDB" id="A0A0R1H728"/>
<feature type="domain" description="EamA" evidence="7">
    <location>
        <begin position="13"/>
        <end position="151"/>
    </location>
</feature>
<feature type="transmembrane region" description="Helical" evidence="6">
    <location>
        <begin position="190"/>
        <end position="211"/>
    </location>
</feature>
<feature type="transmembrane region" description="Helical" evidence="6">
    <location>
        <begin position="133"/>
        <end position="153"/>
    </location>
</feature>
<evidence type="ECO:0000259" key="7">
    <source>
        <dbReference type="Pfam" id="PF00892"/>
    </source>
</evidence>
<keyword evidence="3 6" id="KW-0812">Transmembrane</keyword>
<name>A0A0R1H728_9LACO</name>
<accession>A0A0R1H728</accession>
<evidence type="ECO:0000256" key="1">
    <source>
        <dbReference type="ARBA" id="ARBA00004127"/>
    </source>
</evidence>
<feature type="transmembrane region" description="Helical" evidence="6">
    <location>
        <begin position="78"/>
        <end position="100"/>
    </location>
</feature>
<dbReference type="Pfam" id="PF00892">
    <property type="entry name" value="EamA"/>
    <property type="match status" value="2"/>
</dbReference>
<keyword evidence="9" id="KW-1185">Reference proteome</keyword>
<dbReference type="PANTHER" id="PTHR32322:SF2">
    <property type="entry name" value="EAMA DOMAIN-CONTAINING PROTEIN"/>
    <property type="match status" value="1"/>
</dbReference>